<dbReference type="InterPro" id="IPR011257">
    <property type="entry name" value="DNA_glycosylase"/>
</dbReference>
<feature type="compositionally biased region" description="Basic and acidic residues" evidence="3">
    <location>
        <begin position="820"/>
        <end position="832"/>
    </location>
</feature>
<dbReference type="SUPFAM" id="SSF48150">
    <property type="entry name" value="DNA-glycosylase"/>
    <property type="match status" value="1"/>
</dbReference>
<dbReference type="InterPro" id="IPR013256">
    <property type="entry name" value="Chromatin_SPT2"/>
</dbReference>
<dbReference type="Gene3D" id="1.10.340.30">
    <property type="entry name" value="Hypothetical protein, domain 2"/>
    <property type="match status" value="1"/>
</dbReference>
<dbReference type="Proteomes" id="UP000009131">
    <property type="component" value="Unassembled WGS sequence"/>
</dbReference>
<evidence type="ECO:0000256" key="1">
    <source>
        <dbReference type="ARBA" id="ARBA00006461"/>
    </source>
</evidence>
<feature type="compositionally biased region" description="Basic and acidic residues" evidence="3">
    <location>
        <begin position="329"/>
        <end position="341"/>
    </location>
</feature>
<feature type="region of interest" description="Disordered" evidence="3">
    <location>
        <begin position="1"/>
        <end position="36"/>
    </location>
</feature>
<dbReference type="Pfam" id="PF08243">
    <property type="entry name" value="SPT2"/>
    <property type="match status" value="1"/>
</dbReference>
<dbReference type="eggNOG" id="ENOG502QRUG">
    <property type="taxonomic scope" value="Eukaryota"/>
</dbReference>
<proteinExistence type="inferred from homology"/>
<dbReference type="OrthoDB" id="5607at2759"/>
<reference evidence="5 6" key="2">
    <citation type="journal article" date="2012" name="Open Biol.">
        <title>Characteristics of nucleosomes and linker DNA regions on the genome of the basidiomycete Mixia osmundae revealed by mono- and dinucleosome mapping.</title>
        <authorList>
            <person name="Nishida H."/>
            <person name="Kondo S."/>
            <person name="Matsumoto T."/>
            <person name="Suzuki Y."/>
            <person name="Yoshikawa H."/>
            <person name="Taylor T.D."/>
            <person name="Sugiyama J."/>
        </authorList>
    </citation>
    <scope>NUCLEOTIDE SEQUENCE [LARGE SCALE GENOMIC DNA]</scope>
    <source>
        <strain evidence="6">CBS 9802 / IAM 14324 / JCM 22182 / KY 12970</strain>
    </source>
</reference>
<keyword evidence="6" id="KW-1185">Reference proteome</keyword>
<dbReference type="Gene3D" id="1.10.1670.10">
    <property type="entry name" value="Helix-hairpin-Helix base-excision DNA repair enzymes (C-terminal)"/>
    <property type="match status" value="1"/>
</dbReference>
<evidence type="ECO:0000313" key="5">
    <source>
        <dbReference type="EMBL" id="GAA93745.1"/>
    </source>
</evidence>
<feature type="compositionally biased region" description="Basic and acidic residues" evidence="3">
    <location>
        <begin position="18"/>
        <end position="36"/>
    </location>
</feature>
<feature type="compositionally biased region" description="Polar residues" evidence="3">
    <location>
        <begin position="374"/>
        <end position="383"/>
    </location>
</feature>
<dbReference type="RefSeq" id="XP_014571475.1">
    <property type="nucleotide sequence ID" value="XM_014715989.1"/>
</dbReference>
<feature type="region of interest" description="Disordered" evidence="3">
    <location>
        <begin position="492"/>
        <end position="549"/>
    </location>
</feature>
<feature type="compositionally biased region" description="Basic and acidic residues" evidence="3">
    <location>
        <begin position="48"/>
        <end position="66"/>
    </location>
</feature>
<protein>
    <recommendedName>
        <fullName evidence="4">HhH-GPD domain-containing protein</fullName>
    </recommendedName>
</protein>
<feature type="region of interest" description="Disordered" evidence="3">
    <location>
        <begin position="48"/>
        <end position="105"/>
    </location>
</feature>
<feature type="region of interest" description="Disordered" evidence="3">
    <location>
        <begin position="120"/>
        <end position="341"/>
    </location>
</feature>
<feature type="compositionally biased region" description="Basic and acidic residues" evidence="3">
    <location>
        <begin position="198"/>
        <end position="209"/>
    </location>
</feature>
<dbReference type="STRING" id="764103.G7DT98"/>
<keyword evidence="2" id="KW-0175">Coiled coil</keyword>
<feature type="compositionally biased region" description="Basic residues" evidence="3">
    <location>
        <begin position="242"/>
        <end position="261"/>
    </location>
</feature>
<dbReference type="InterPro" id="IPR005069">
    <property type="entry name" value="Nucl-diP-sugar_transferase"/>
</dbReference>
<reference evidence="5 6" key="1">
    <citation type="journal article" date="2011" name="J. Gen. Appl. Microbiol.">
        <title>Draft genome sequencing of the enigmatic basidiomycete Mixia osmundae.</title>
        <authorList>
            <person name="Nishida H."/>
            <person name="Nagatsuka Y."/>
            <person name="Sugiyama J."/>
        </authorList>
    </citation>
    <scope>NUCLEOTIDE SEQUENCE [LARGE SCALE GENOMIC DNA]</scope>
    <source>
        <strain evidence="6">CBS 9802 / IAM 14324 / JCM 22182 / KY 12970</strain>
    </source>
</reference>
<feature type="region of interest" description="Disordered" evidence="3">
    <location>
        <begin position="360"/>
        <end position="383"/>
    </location>
</feature>
<feature type="compositionally biased region" description="Basic and acidic residues" evidence="3">
    <location>
        <begin position="308"/>
        <end position="317"/>
    </location>
</feature>
<feature type="compositionally biased region" description="Low complexity" evidence="3">
    <location>
        <begin position="1"/>
        <end position="17"/>
    </location>
</feature>
<dbReference type="InterPro" id="IPR023170">
    <property type="entry name" value="HhH_base_excis_C"/>
</dbReference>
<dbReference type="Pfam" id="PF03407">
    <property type="entry name" value="Nucleotid_trans"/>
    <property type="match status" value="1"/>
</dbReference>
<dbReference type="InterPro" id="IPR003265">
    <property type="entry name" value="HhH-GPD_domain"/>
</dbReference>
<evidence type="ECO:0000256" key="3">
    <source>
        <dbReference type="SAM" id="MobiDB-lite"/>
    </source>
</evidence>
<dbReference type="GO" id="GO:0000702">
    <property type="term" value="F:oxidized base lesion DNA N-glycosylase activity"/>
    <property type="evidence" value="ECO:0007669"/>
    <property type="project" value="UniProtKB-ARBA"/>
</dbReference>
<name>G7DT98_MIXOS</name>
<evidence type="ECO:0000259" key="4">
    <source>
        <dbReference type="SMART" id="SM00478"/>
    </source>
</evidence>
<accession>G7DT98</accession>
<dbReference type="GO" id="GO:0006285">
    <property type="term" value="P:base-excision repair, AP site formation"/>
    <property type="evidence" value="ECO:0007669"/>
    <property type="project" value="UniProtKB-ARBA"/>
</dbReference>
<dbReference type="Pfam" id="PF00730">
    <property type="entry name" value="HhH-GPD"/>
    <property type="match status" value="1"/>
</dbReference>
<feature type="region of interest" description="Disordered" evidence="3">
    <location>
        <begin position="805"/>
        <end position="835"/>
    </location>
</feature>
<comment type="caution">
    <text evidence="5">The sequence shown here is derived from an EMBL/GenBank/DDBJ whole genome shotgun (WGS) entry which is preliminary data.</text>
</comment>
<dbReference type="InParanoid" id="G7DT98"/>
<comment type="similarity">
    <text evidence="1">Belongs to the SPT2 family.</text>
</comment>
<dbReference type="HOGENOM" id="CLU_246672_0_0_1"/>
<feature type="compositionally biased region" description="Basic residues" evidence="3">
    <location>
        <begin position="360"/>
        <end position="369"/>
    </location>
</feature>
<dbReference type="EMBL" id="BABT02000025">
    <property type="protein sequence ID" value="GAA93745.1"/>
    <property type="molecule type" value="Genomic_DNA"/>
</dbReference>
<dbReference type="SMART" id="SM00478">
    <property type="entry name" value="ENDO3c"/>
    <property type="match status" value="1"/>
</dbReference>
<dbReference type="SMART" id="SM00784">
    <property type="entry name" value="SPT2"/>
    <property type="match status" value="1"/>
</dbReference>
<sequence>MKPPLAAKAGKAKMPAAEPREEAETRRKQEGEERAARMREDMMRKEMAFQQKREQKRYQAEQDRLKGIPAQAVSKVAQPPNARKSVMSSTAHLARPTPVSREQRRRDALFAEDGPSLLMIPVPSRIDVGPHTLARGRLSQGSSSDLQRERVSPMPTKSGSHGRSAVSAHQAGAQRHERGKTALPDLELARTSAKRDKRSIEEIEDDLKLQRAGQYGSPAGNDARSATTSETSKFAQKTAKTSQRHTAQRAGRQKQDRKHPRKGEQASVGGSKSVVDQQSEEEESVDSSEIDDEPSRRPGSYIWQLVNGDRRRPHYDSDASSSDMEADAEQVRREEARAARISRREDDELLAEEEARRAEKRRRLARQRAKQAEPSNMNVRHTPSKGTCYRRCRRDCHAFERSLDSDLVSYDALLLPPRVDIDQLVEDGQYDGSDAECIGQVTQEDIAGQETESEAQLSSFEEPERSNELASLSLIQRLVSLQIASGRIMADIKPRIKSPRQTRSTRSSPVKHKDVSPPATPAKRRRVKKEEDEDEDVKQSPRPSPQLAKKLRQLETYNQTPYPDFARPSEADCHSVLEALCTVHRRPERPVKLKQARPDGPAGCGSVPDPLDALIRTILSQNTSSANSTRAMKGLIERFGYGDYAAIQAASVEDVTESIATGGLANVKAKVIKKVLDQVQEKRGKLDLTYLHDMEDIDVMRELISFDGVGFKTASCVLLFCLGRESFAVDTHVFRLTKALNWVPAKADRETTFQHLDVKIPGPLKYPLHSLLIHHGRSCKNCSANGVLTEEPVVESCPLRPFLHGKRPKDYQDDAPGEAGKSDKMRDEDRHPTVPSLLKTEGNIQAKIEPELKPKPTMHGLHICKLRDLLSRYIAKSYDLQATHDPPLIDSDVALFDSTRTCVQQSHTDRCPSPNGVFERRHIAPSVQTEKRLMWSNMLGLQEAQVQPPQKRRRSLYILTGSLVFVLAILLTLPSHNDQSDIDSLHFDKAQHGSIWRWLSETASNSAALLRSEIKPADLLGGKAWHLDTSGRRYEQGRAQNVDLVSFLHSQVGQPRKGRPIWTVIGGGFYLKNVVPQLVAFLETLKHADHVNTFKRTPGPKPDDQPDGIYRPLTAETTPKPSLLVICLDQACMSTCALSGLMCYIFDKLEDLPERYRALKAENKIEYFSIGYQKASALAEIAGAGYSTVSSDLDIFFQGNIFEYLHDIDEGEYDIQMQDEGGDTLNIGFFAQRGTPAVAELWRQVAQDVAERNAWDQPAVNHYLQSRPMRSHNQTVWPPSNNFVAPTGLKVYVIDKARVWGRTMGWTPPASVVALHLTCTGPRELKVYDAKECGFWHDVDHYYTDPPRILTIGALAGDEQTVARQVKFVLALANATGRAFVPPSQVYVTSDFPGISEIEFRHFVSKGQFPPTPEDRLRAANQTGLRLLDRPAIYHRRFASAINVVKLMNTTSVKVLEPSYLRYAQRYALPTDEPLLAARPIDTMLLAGYEQTLQLLQTEPYASLHALTLMDHNDVARFTPPDDADQVTMCRTIETVQGCASICL</sequence>
<feature type="compositionally biased region" description="Polar residues" evidence="3">
    <location>
        <begin position="224"/>
        <end position="241"/>
    </location>
</feature>
<feature type="region of interest" description="Disordered" evidence="3">
    <location>
        <begin position="1093"/>
        <end position="1115"/>
    </location>
</feature>
<dbReference type="PANTHER" id="PTHR47203:SF1">
    <property type="entry name" value="HYPOTHETICAL BASE EXCISION DNA REPAIR PROTEIN (EUROFUNG)"/>
    <property type="match status" value="1"/>
</dbReference>
<organism evidence="5 6">
    <name type="scientific">Mixia osmundae (strain CBS 9802 / IAM 14324 / JCM 22182 / KY 12970)</name>
    <dbReference type="NCBI Taxonomy" id="764103"/>
    <lineage>
        <taxon>Eukaryota</taxon>
        <taxon>Fungi</taxon>
        <taxon>Dikarya</taxon>
        <taxon>Basidiomycota</taxon>
        <taxon>Pucciniomycotina</taxon>
        <taxon>Mixiomycetes</taxon>
        <taxon>Mixiales</taxon>
        <taxon>Mixiaceae</taxon>
        <taxon>Mixia</taxon>
    </lineage>
</organism>
<dbReference type="CDD" id="cd00056">
    <property type="entry name" value="ENDO3c"/>
    <property type="match status" value="1"/>
</dbReference>
<feature type="domain" description="HhH-GPD" evidence="4">
    <location>
        <begin position="619"/>
        <end position="778"/>
    </location>
</feature>
<feature type="compositionally biased region" description="Acidic residues" evidence="3">
    <location>
        <begin position="278"/>
        <end position="292"/>
    </location>
</feature>
<evidence type="ECO:0000256" key="2">
    <source>
        <dbReference type="ARBA" id="ARBA00023054"/>
    </source>
</evidence>
<dbReference type="PANTHER" id="PTHR47203">
    <property type="match status" value="1"/>
</dbReference>
<gene>
    <name evidence="5" type="primary">Mo00391</name>
    <name evidence="5" type="ORF">E5Q_00391</name>
</gene>
<evidence type="ECO:0000313" key="6">
    <source>
        <dbReference type="Proteomes" id="UP000009131"/>
    </source>
</evidence>